<organism evidence="6 7">
    <name type="scientific">Bacillus coahuilensis p1.1.43</name>
    <dbReference type="NCBI Taxonomy" id="1150625"/>
    <lineage>
        <taxon>Bacteria</taxon>
        <taxon>Bacillati</taxon>
        <taxon>Bacillota</taxon>
        <taxon>Bacilli</taxon>
        <taxon>Bacillales</taxon>
        <taxon>Bacillaceae</taxon>
        <taxon>Bacillus</taxon>
    </lineage>
</organism>
<sequence length="174" mass="20868">MTTNPIMVHFLESEKGRAAYALYRKCPTKSNEEILNRYFQLYYVKVKMIAYFAKSLSFEAMDYDKRRRQHENRYSLLLDAPIKDENMETYKEWIVAEEPSYYEHSLHLEEVLDRQDIWEAMKLLTKNQKRTLEYAYIKDMKDTEIASEFGISQQAVSKTRQSALKKLRRRLKVG</sequence>
<keyword evidence="2" id="KW-0731">Sigma factor</keyword>
<dbReference type="GO" id="GO:0006352">
    <property type="term" value="P:DNA-templated transcription initiation"/>
    <property type="evidence" value="ECO:0007669"/>
    <property type="project" value="InterPro"/>
</dbReference>
<dbReference type="SUPFAM" id="SSF88659">
    <property type="entry name" value="Sigma3 and sigma4 domains of RNA polymerase sigma factors"/>
    <property type="match status" value="1"/>
</dbReference>
<proteinExistence type="predicted"/>
<reference evidence="6 7" key="1">
    <citation type="journal article" date="2016" name="Front. Microbiol.">
        <title>Microevolution Analysis of Bacillus coahuilensis Unveils Differences in Phosphorus Acquisition Strategies and Their Regulation.</title>
        <authorList>
            <person name="Gomez-Lunar Z."/>
            <person name="Hernandez-Gonzalez I."/>
            <person name="Rodriguez-Torres M.D."/>
            <person name="Souza V."/>
            <person name="Olmedo-Alvarez G."/>
        </authorList>
    </citation>
    <scope>NUCLEOTIDE SEQUENCE [LARGE SCALE GENOMIC DNA]</scope>
    <source>
        <strain evidence="7">p1.1.43</strain>
    </source>
</reference>
<keyword evidence="7" id="KW-1185">Reference proteome</keyword>
<comment type="caution">
    <text evidence="6">The sequence shown here is derived from an EMBL/GenBank/DDBJ whole genome shotgun (WGS) entry which is preliminary data.</text>
</comment>
<accession>A0A147KCQ9</accession>
<evidence type="ECO:0000259" key="5">
    <source>
        <dbReference type="Pfam" id="PF08281"/>
    </source>
</evidence>
<dbReference type="InterPro" id="IPR013249">
    <property type="entry name" value="RNA_pol_sigma70_r4_t2"/>
</dbReference>
<evidence type="ECO:0000256" key="3">
    <source>
        <dbReference type="ARBA" id="ARBA00023125"/>
    </source>
</evidence>
<dbReference type="RefSeq" id="WP_059350002.1">
    <property type="nucleotide sequence ID" value="NZ_LDYG01000001.1"/>
</dbReference>
<name>A0A147KCQ9_9BACI</name>
<keyword evidence="1" id="KW-0805">Transcription regulation</keyword>
<evidence type="ECO:0000256" key="4">
    <source>
        <dbReference type="ARBA" id="ARBA00023163"/>
    </source>
</evidence>
<dbReference type="PATRIC" id="fig|1150625.3.peg.153"/>
<dbReference type="Gene3D" id="1.20.140.160">
    <property type="match status" value="1"/>
</dbReference>
<dbReference type="PANTHER" id="PTHR30385:SF4">
    <property type="entry name" value="RNA POLYMERASE SIGMA-E FACTOR"/>
    <property type="match status" value="1"/>
</dbReference>
<dbReference type="OrthoDB" id="2942336at2"/>
<dbReference type="Pfam" id="PF08281">
    <property type="entry name" value="Sigma70_r4_2"/>
    <property type="match status" value="1"/>
</dbReference>
<dbReference type="GO" id="GO:0003677">
    <property type="term" value="F:DNA binding"/>
    <property type="evidence" value="ECO:0007669"/>
    <property type="project" value="UniProtKB-KW"/>
</dbReference>
<evidence type="ECO:0000256" key="1">
    <source>
        <dbReference type="ARBA" id="ARBA00023015"/>
    </source>
</evidence>
<dbReference type="InterPro" id="IPR013324">
    <property type="entry name" value="RNA_pol_sigma_r3/r4-like"/>
</dbReference>
<protein>
    <recommendedName>
        <fullName evidence="5">RNA polymerase sigma factor 70 region 4 type 2 domain-containing protein</fullName>
    </recommendedName>
</protein>
<dbReference type="GO" id="GO:0016987">
    <property type="term" value="F:sigma factor activity"/>
    <property type="evidence" value="ECO:0007669"/>
    <property type="project" value="UniProtKB-KW"/>
</dbReference>
<gene>
    <name evidence="6" type="ORF">Q75_00740</name>
</gene>
<dbReference type="Proteomes" id="UP000074108">
    <property type="component" value="Unassembled WGS sequence"/>
</dbReference>
<evidence type="ECO:0000313" key="6">
    <source>
        <dbReference type="EMBL" id="KUP09477.1"/>
    </source>
</evidence>
<keyword evidence="3" id="KW-0238">DNA-binding</keyword>
<dbReference type="STRING" id="1150625.Q75_00740"/>
<dbReference type="AlphaFoldDB" id="A0A147KCQ9"/>
<evidence type="ECO:0000256" key="2">
    <source>
        <dbReference type="ARBA" id="ARBA00023082"/>
    </source>
</evidence>
<dbReference type="PANTHER" id="PTHR30385">
    <property type="entry name" value="SIGMA FACTOR F FLAGELLAR"/>
    <property type="match status" value="1"/>
</dbReference>
<dbReference type="EMBL" id="LDYG01000001">
    <property type="protein sequence ID" value="KUP09477.1"/>
    <property type="molecule type" value="Genomic_DNA"/>
</dbReference>
<evidence type="ECO:0000313" key="7">
    <source>
        <dbReference type="Proteomes" id="UP000074108"/>
    </source>
</evidence>
<feature type="domain" description="RNA polymerase sigma factor 70 region 4 type 2" evidence="5">
    <location>
        <begin position="115"/>
        <end position="167"/>
    </location>
</feature>
<keyword evidence="4" id="KW-0804">Transcription</keyword>